<evidence type="ECO:0000313" key="1">
    <source>
        <dbReference type="EMBL" id="QVI63412.1"/>
    </source>
</evidence>
<proteinExistence type="predicted"/>
<protein>
    <submittedName>
        <fullName evidence="1">Uncharacterized protein</fullName>
    </submittedName>
</protein>
<reference evidence="1 2" key="1">
    <citation type="submission" date="2021-05" db="EMBL/GenBank/DDBJ databases">
        <title>Novel species in genus Cellulomonas.</title>
        <authorList>
            <person name="Zhang G."/>
        </authorList>
    </citation>
    <scope>NUCLEOTIDE SEQUENCE [LARGE SCALE GENOMIC DNA]</scope>
    <source>
        <strain evidence="2">zg-ZUI222</strain>
    </source>
</reference>
<evidence type="ECO:0000313" key="2">
    <source>
        <dbReference type="Proteomes" id="UP000677804"/>
    </source>
</evidence>
<dbReference type="EMBL" id="CP074405">
    <property type="protein sequence ID" value="QVI63412.1"/>
    <property type="molecule type" value="Genomic_DNA"/>
</dbReference>
<dbReference type="Proteomes" id="UP000677804">
    <property type="component" value="Chromosome"/>
</dbReference>
<accession>A0ABX8D7L5</accession>
<dbReference type="RefSeq" id="WP_207340844.1">
    <property type="nucleotide sequence ID" value="NZ_CP074405.1"/>
</dbReference>
<name>A0ABX8D7L5_9CELL</name>
<gene>
    <name evidence="1" type="ORF">KG103_05930</name>
</gene>
<organism evidence="1 2">
    <name type="scientific">Cellulomonas wangleii</name>
    <dbReference type="NCBI Taxonomy" id="2816956"/>
    <lineage>
        <taxon>Bacteria</taxon>
        <taxon>Bacillati</taxon>
        <taxon>Actinomycetota</taxon>
        <taxon>Actinomycetes</taxon>
        <taxon>Micrococcales</taxon>
        <taxon>Cellulomonadaceae</taxon>
        <taxon>Cellulomonas</taxon>
    </lineage>
</organism>
<keyword evidence="2" id="KW-1185">Reference proteome</keyword>
<sequence length="273" mass="29281">MPPNDDPGGRPPAVRVAPGTGPIQVAEGLVSADFSQVELHVDPPGSLDLDAETGLASTTDEDCATLLVPRQHGQLPFRLEVHARPPVVDPAWDAVVELSLRGGGPVRVTGWAGEGAVQGPVLADVDLRARYAVRDGQAGSEQFHQGRWDEPPAEAYVVQLWPSPPAPARVVKAISPWSQYWTFGQAAEAAVQRLQDVPDPDRLTALLDAALEEHPDVAAHLDAGDTRFRAGIIRYAQALFLATHATGAYADLRSDYTALGRLVDARVEARRRP</sequence>